<dbReference type="Gene3D" id="3.40.50.880">
    <property type="match status" value="1"/>
</dbReference>
<dbReference type="Proteomes" id="UP000464754">
    <property type="component" value="Chromosome"/>
</dbReference>
<dbReference type="RefSeq" id="WP_118361885.1">
    <property type="nucleotide sequence ID" value="NZ_AP019695.1"/>
</dbReference>
<evidence type="ECO:0000313" key="2">
    <source>
        <dbReference type="EMBL" id="BBK21892.1"/>
    </source>
</evidence>
<organism evidence="2 3">
    <name type="scientific">Amedibacterium intestinale</name>
    <dbReference type="NCBI Taxonomy" id="2583452"/>
    <lineage>
        <taxon>Bacteria</taxon>
        <taxon>Bacillati</taxon>
        <taxon>Bacillota</taxon>
        <taxon>Erysipelotrichia</taxon>
        <taxon>Erysipelotrichales</taxon>
        <taxon>Erysipelotrichaceae</taxon>
        <taxon>Amedibacterium</taxon>
    </lineage>
</organism>
<protein>
    <submittedName>
        <fullName evidence="2">4-methyl-5(B-hydroxyethyl)-thiazole monophosphate biosynthesis protein</fullName>
    </submittedName>
</protein>
<dbReference type="PANTHER" id="PTHR43130:SF3">
    <property type="entry name" value="HTH-TYPE TRANSCRIPTIONAL REGULATOR RV1931C"/>
    <property type="match status" value="1"/>
</dbReference>
<dbReference type="KEGG" id="aarg:Aargi30884_07950"/>
<dbReference type="PANTHER" id="PTHR43130">
    <property type="entry name" value="ARAC-FAMILY TRANSCRIPTIONAL REGULATOR"/>
    <property type="match status" value="1"/>
</dbReference>
<evidence type="ECO:0000313" key="3">
    <source>
        <dbReference type="Proteomes" id="UP000464754"/>
    </source>
</evidence>
<dbReference type="AlphaFoldDB" id="A0A6N4TIF5"/>
<dbReference type="InterPro" id="IPR002818">
    <property type="entry name" value="DJ-1/PfpI"/>
</dbReference>
<proteinExistence type="predicted"/>
<sequence>MKKRIALLVYPNFSLQEVSNLMWLFRWYYDTMSEVVYTEKEAVMSEEGIFVYPQKTCEEFQVEDYDCLILPGCSDTRQAIQNKKLKSFLERFSGIKDFIIGAICSGPMFLAQAGLLKEKKYTDSLFVEMRDQFSFIEEDNFEAAPVVEAGNIITAQGSAFNDFAVHVARKLGYECPDKILSGYMDNWKKEDYIHHLSKEELQEFQEEFQEFLSK</sequence>
<reference evidence="3" key="1">
    <citation type="submission" date="2019-05" db="EMBL/GenBank/DDBJ databases">
        <title>Complete genome sequencing of Absiella argi strain JCM 30884.</title>
        <authorList>
            <person name="Sakamoto M."/>
            <person name="Murakami T."/>
            <person name="Mori H."/>
        </authorList>
    </citation>
    <scope>NUCLEOTIDE SEQUENCE [LARGE SCALE GENOMIC DNA]</scope>
    <source>
        <strain evidence="3">JCM 30884</strain>
    </source>
</reference>
<dbReference type="SUPFAM" id="SSF52317">
    <property type="entry name" value="Class I glutamine amidotransferase-like"/>
    <property type="match status" value="1"/>
</dbReference>
<name>A0A6N4TIF5_9FIRM</name>
<feature type="domain" description="DJ-1/PfpI" evidence="1">
    <location>
        <begin position="3"/>
        <end position="168"/>
    </location>
</feature>
<gene>
    <name evidence="2" type="ORF">Aargi30884_07950</name>
</gene>
<dbReference type="InterPro" id="IPR029062">
    <property type="entry name" value="Class_I_gatase-like"/>
</dbReference>
<dbReference type="InterPro" id="IPR052158">
    <property type="entry name" value="INH-QAR"/>
</dbReference>
<accession>A0A6N4TIF5</accession>
<evidence type="ECO:0000259" key="1">
    <source>
        <dbReference type="Pfam" id="PF01965"/>
    </source>
</evidence>
<dbReference type="Pfam" id="PF01965">
    <property type="entry name" value="DJ-1_PfpI"/>
    <property type="match status" value="1"/>
</dbReference>
<dbReference type="EMBL" id="AP019695">
    <property type="protein sequence ID" value="BBK21892.1"/>
    <property type="molecule type" value="Genomic_DNA"/>
</dbReference>
<keyword evidence="3" id="KW-1185">Reference proteome</keyword>